<protein>
    <submittedName>
        <fullName evidence="2">Uncharacterized protein</fullName>
    </submittedName>
</protein>
<sequence length="181" mass="19746">MLLNKITTSALALAAFAIASSLIRGATAMTPGIKVCYNRGATSQNLTVEHIKYAASYLRYRWKLNRGKAASFYILPKGLTRVEWPIDIPDPASVIVMAEQVNASITSATSLLDIANAIDGGENASEDEKKAALIGCGEHGGQMVVVLDDTFNRYNDNIFKNQDAEPDDCIVKLIRNTEYPY</sequence>
<gene>
    <name evidence="2" type="primary">g6314</name>
    <name evidence="2" type="ORF">EsDP_00006314</name>
</gene>
<proteinExistence type="predicted"/>
<name>A0ABQ0CXF3_9HYPO</name>
<keyword evidence="1" id="KW-0732">Signal</keyword>
<dbReference type="EMBL" id="BAAFGZ010000353">
    <property type="protein sequence ID" value="GAB0138068.1"/>
    <property type="molecule type" value="Genomic_DNA"/>
</dbReference>
<organism evidence="2 3">
    <name type="scientific">Epichloe bromicola</name>
    <dbReference type="NCBI Taxonomy" id="79588"/>
    <lineage>
        <taxon>Eukaryota</taxon>
        <taxon>Fungi</taxon>
        <taxon>Dikarya</taxon>
        <taxon>Ascomycota</taxon>
        <taxon>Pezizomycotina</taxon>
        <taxon>Sordariomycetes</taxon>
        <taxon>Hypocreomycetidae</taxon>
        <taxon>Hypocreales</taxon>
        <taxon>Clavicipitaceae</taxon>
        <taxon>Epichloe</taxon>
    </lineage>
</organism>
<evidence type="ECO:0000256" key="1">
    <source>
        <dbReference type="SAM" id="SignalP"/>
    </source>
</evidence>
<feature type="signal peptide" evidence="1">
    <location>
        <begin position="1"/>
        <end position="28"/>
    </location>
</feature>
<comment type="caution">
    <text evidence="2">The sequence shown here is derived from an EMBL/GenBank/DDBJ whole genome shotgun (WGS) entry which is preliminary data.</text>
</comment>
<feature type="chain" id="PRO_5047165406" evidence="1">
    <location>
        <begin position="29"/>
        <end position="181"/>
    </location>
</feature>
<evidence type="ECO:0000313" key="3">
    <source>
        <dbReference type="Proteomes" id="UP001562357"/>
    </source>
</evidence>
<keyword evidence="3" id="KW-1185">Reference proteome</keyword>
<evidence type="ECO:0000313" key="2">
    <source>
        <dbReference type="EMBL" id="GAB0138068.1"/>
    </source>
</evidence>
<dbReference type="Proteomes" id="UP001562357">
    <property type="component" value="Unassembled WGS sequence"/>
</dbReference>
<accession>A0ABQ0CXF3</accession>
<reference evidence="3" key="1">
    <citation type="submission" date="2024-06" db="EMBL/GenBank/DDBJ databases">
        <title>Draft Genome Sequences of Epichloe bromicola Strains Isolated from Elymus ciliaris.</title>
        <authorList>
            <consortium name="Epichloe bromicola genome sequencing consortium"/>
            <person name="Miura A."/>
            <person name="Imano S."/>
            <person name="Ashida A."/>
            <person name="Sato I."/>
            <person name="Chiba S."/>
            <person name="Tanaka A."/>
            <person name="Camagna M."/>
            <person name="Takemoto D."/>
        </authorList>
    </citation>
    <scope>NUCLEOTIDE SEQUENCE [LARGE SCALE GENOMIC DNA]</scope>
    <source>
        <strain evidence="3">DP</strain>
    </source>
</reference>